<keyword evidence="4" id="KW-1185">Reference proteome</keyword>
<proteinExistence type="predicted"/>
<dbReference type="Pfam" id="PF20246">
    <property type="entry name" value="DUF6601"/>
    <property type="match status" value="1"/>
</dbReference>
<evidence type="ECO:0000313" key="4">
    <source>
        <dbReference type="Proteomes" id="UP001360953"/>
    </source>
</evidence>
<protein>
    <recommendedName>
        <fullName evidence="5">Subtilisin-like serine protease protein</fullName>
    </recommendedName>
</protein>
<keyword evidence="2" id="KW-1133">Transmembrane helix</keyword>
<name>A0ABR1LJI7_9PEZI</name>
<dbReference type="Proteomes" id="UP001360953">
    <property type="component" value="Unassembled WGS sequence"/>
</dbReference>
<organism evidence="3 4">
    <name type="scientific">Phyllosticta citribraziliensis</name>
    <dbReference type="NCBI Taxonomy" id="989973"/>
    <lineage>
        <taxon>Eukaryota</taxon>
        <taxon>Fungi</taxon>
        <taxon>Dikarya</taxon>
        <taxon>Ascomycota</taxon>
        <taxon>Pezizomycotina</taxon>
        <taxon>Dothideomycetes</taxon>
        <taxon>Dothideomycetes incertae sedis</taxon>
        <taxon>Botryosphaeriales</taxon>
        <taxon>Phyllostictaceae</taxon>
        <taxon>Phyllosticta</taxon>
    </lineage>
</organism>
<evidence type="ECO:0008006" key="5">
    <source>
        <dbReference type="Google" id="ProtNLM"/>
    </source>
</evidence>
<feature type="transmembrane region" description="Helical" evidence="2">
    <location>
        <begin position="306"/>
        <end position="333"/>
    </location>
</feature>
<keyword evidence="2" id="KW-0812">Transmembrane</keyword>
<dbReference type="PANTHER" id="PTHR34414">
    <property type="entry name" value="HET DOMAIN-CONTAINING PROTEIN-RELATED"/>
    <property type="match status" value="1"/>
</dbReference>
<feature type="transmembrane region" description="Helical" evidence="2">
    <location>
        <begin position="264"/>
        <end position="286"/>
    </location>
</feature>
<accession>A0ABR1LJI7</accession>
<evidence type="ECO:0000256" key="2">
    <source>
        <dbReference type="SAM" id="Phobius"/>
    </source>
</evidence>
<evidence type="ECO:0000256" key="1">
    <source>
        <dbReference type="SAM" id="MobiDB-lite"/>
    </source>
</evidence>
<comment type="caution">
    <text evidence="3">The sequence shown here is derived from an EMBL/GenBank/DDBJ whole genome shotgun (WGS) entry which is preliminary data.</text>
</comment>
<reference evidence="3 4" key="1">
    <citation type="submission" date="2024-04" db="EMBL/GenBank/DDBJ databases">
        <title>Phyllosticta paracitricarpa is synonymous to the EU quarantine fungus P. citricarpa based on phylogenomic analyses.</title>
        <authorList>
            <consortium name="Lawrence Berkeley National Laboratory"/>
            <person name="Van ingen-buijs V.A."/>
            <person name="Van westerhoven A.C."/>
            <person name="Haridas S."/>
            <person name="Skiadas P."/>
            <person name="Martin F."/>
            <person name="Groenewald J.Z."/>
            <person name="Crous P.W."/>
            <person name="Seidl M.F."/>
        </authorList>
    </citation>
    <scope>NUCLEOTIDE SEQUENCE [LARGE SCALE GENOMIC DNA]</scope>
    <source>
        <strain evidence="3 4">CPC 17464</strain>
    </source>
</reference>
<dbReference type="EMBL" id="JBBPEH010000008">
    <property type="protein sequence ID" value="KAK7534706.1"/>
    <property type="molecule type" value="Genomic_DNA"/>
</dbReference>
<dbReference type="PANTHER" id="PTHR34414:SF1">
    <property type="entry name" value="SUBTILISIN-LIKE SERINE PROTEASE"/>
    <property type="match status" value="1"/>
</dbReference>
<feature type="region of interest" description="Disordered" evidence="1">
    <location>
        <begin position="31"/>
        <end position="50"/>
    </location>
</feature>
<dbReference type="GeneID" id="92029002"/>
<dbReference type="RefSeq" id="XP_066653431.1">
    <property type="nucleotide sequence ID" value="XM_066796096.1"/>
</dbReference>
<keyword evidence="2" id="KW-0472">Membrane</keyword>
<dbReference type="InterPro" id="IPR046536">
    <property type="entry name" value="DUF6601"/>
</dbReference>
<sequence>MASTSRQEQEDLPMPNGSLFQGLDDLIPSDVDWQTQGTDSTPKRLPSRPQTRLTRSDVLKFLKKDFHTPRLDKFTPWLWLVATQDSTHISDLTHQIVRGREITVTERPELHLVWHDKRIFIKPIPPFLLSSAFWKACFAKDARTEGEDLEAENIHRSLLGFMRSYRFLIQYPSDFALAVQKGLVPVDCNTSQDTSANGNEKPKIDFASFIRFMEDFDVDDADVSRRFQYGDLRLGRLNFWAKFVLGEFSFFKAYGNYDAYFGRFYGPLLFIFGLLTIMINAIQLGFESRDGLGTIHDNWRPLYRVGEGVCVAILLVICIIAISLLALFVFMGLRETIFALRHLAKRRKDCKPKNIEEGVSRRGSTEMPK</sequence>
<gene>
    <name evidence="3" type="ORF">J3D65DRAFT_420339</name>
</gene>
<evidence type="ECO:0000313" key="3">
    <source>
        <dbReference type="EMBL" id="KAK7534706.1"/>
    </source>
</evidence>